<reference evidence="2 3" key="1">
    <citation type="submission" date="2016-03" db="EMBL/GenBank/DDBJ databases">
        <authorList>
            <person name="Ploux O."/>
        </authorList>
    </citation>
    <scope>NUCLEOTIDE SEQUENCE [LARGE SCALE GENOMIC DNA]</scope>
    <source>
        <strain evidence="2 3">UAMH 11012</strain>
    </source>
</reference>
<organism evidence="2 3">
    <name type="scientific">Phialocephala subalpina</name>
    <dbReference type="NCBI Taxonomy" id="576137"/>
    <lineage>
        <taxon>Eukaryota</taxon>
        <taxon>Fungi</taxon>
        <taxon>Dikarya</taxon>
        <taxon>Ascomycota</taxon>
        <taxon>Pezizomycotina</taxon>
        <taxon>Leotiomycetes</taxon>
        <taxon>Helotiales</taxon>
        <taxon>Mollisiaceae</taxon>
        <taxon>Phialocephala</taxon>
        <taxon>Phialocephala fortinii species complex</taxon>
    </lineage>
</organism>
<gene>
    <name evidence="2" type="ORF">PAC_08638_fgumx</name>
</gene>
<keyword evidence="1" id="KW-0472">Membrane</keyword>
<sequence length="143" mass="16111">MAELKYEGFENIELKDVDFNKYPQVKKNDSQRTDQMKPLAYEAHQVASQVTRNLVRERLKWIVGTAVLTIIGGLVIGGFLHDYEDMVPPLNGNGTESIIRAASTPIDSPIYILGMQESRCWTLGLQSWDFGGRFDLACSMGKR</sequence>
<evidence type="ECO:0000313" key="3">
    <source>
        <dbReference type="Proteomes" id="UP000184330"/>
    </source>
</evidence>
<feature type="transmembrane region" description="Helical" evidence="1">
    <location>
        <begin position="61"/>
        <end position="80"/>
    </location>
</feature>
<name>A0A1L7WWW5_9HELO</name>
<keyword evidence="3" id="KW-1185">Reference proteome</keyword>
<keyword evidence="1" id="KW-0812">Transmembrane</keyword>
<protein>
    <submittedName>
        <fullName evidence="2">Uncharacterized protein</fullName>
    </submittedName>
</protein>
<evidence type="ECO:0000256" key="1">
    <source>
        <dbReference type="SAM" id="Phobius"/>
    </source>
</evidence>
<evidence type="ECO:0000313" key="2">
    <source>
        <dbReference type="EMBL" id="CZR57254.1"/>
    </source>
</evidence>
<keyword evidence="1" id="KW-1133">Transmembrane helix</keyword>
<accession>A0A1L7WWW5</accession>
<dbReference type="OrthoDB" id="10644222at2759"/>
<proteinExistence type="predicted"/>
<dbReference type="Proteomes" id="UP000184330">
    <property type="component" value="Unassembled WGS sequence"/>
</dbReference>
<dbReference type="AlphaFoldDB" id="A0A1L7WWW5"/>
<dbReference type="EMBL" id="FJOG01000009">
    <property type="protein sequence ID" value="CZR57254.1"/>
    <property type="molecule type" value="Genomic_DNA"/>
</dbReference>